<sequence>MIAFAAQILAFCLLLLLLLLLQLQTTMAGDSSFSGVFDHGSHGVTLVKVDEAPRKCSSAAAAKKTDDDTAPAGGAPPKPLLVAAPCDAGVYPVVVFLHGYLAYNSFYSQLFEHVASHGFVVVGPQVNQSILIYYFSYIRCLDRIPPTRSTRRAAVINWLAAGGLTSKLPPNVRADATKISISGHSRGGKVAFALALGHANVSLRGGAGGATIAALVAVDPVDGFATGKQTPPPILTYGGANSLRVPAPVMVIGTGLGGLARAAPLLPACAPPGVSHGEFYGECAAPACHLVARDYGHTDMVVDVTPGSWASLRVPCAGASAPGRPCVGSSSAPWSRS</sequence>
<evidence type="ECO:0008006" key="4">
    <source>
        <dbReference type="Google" id="ProtNLM"/>
    </source>
</evidence>
<dbReference type="InterPro" id="IPR017395">
    <property type="entry name" value="Chlorophyllase-like"/>
</dbReference>
<protein>
    <recommendedName>
        <fullName evidence="4">Chlorophyllase</fullName>
    </recommendedName>
</protein>
<dbReference type="OMA" id="WCITAAN"/>
<keyword evidence="1" id="KW-0732">Signal</keyword>
<dbReference type="PANTHER" id="PTHR33428">
    <property type="entry name" value="CHLOROPHYLLASE-2, CHLOROPLASTIC"/>
    <property type="match status" value="1"/>
</dbReference>
<dbReference type="InterPro" id="IPR029058">
    <property type="entry name" value="AB_hydrolase_fold"/>
</dbReference>
<evidence type="ECO:0000256" key="1">
    <source>
        <dbReference type="SAM" id="SignalP"/>
    </source>
</evidence>
<name>B8BGV7_ORYSI</name>
<dbReference type="Gramene" id="BGIOSGA031907-TA">
    <property type="protein sequence ID" value="BGIOSGA031907-PA"/>
    <property type="gene ID" value="BGIOSGA031907"/>
</dbReference>
<dbReference type="HOGENOM" id="CLU_064603_0_0_1"/>
<accession>B8BGV7</accession>
<dbReference type="ESTHER" id="orysa-q7xej4">
    <property type="family name" value="Chlorophyllase_Plant"/>
</dbReference>
<dbReference type="PANTHER" id="PTHR33428:SF2">
    <property type="entry name" value="CHLOROPHYLLASE-2"/>
    <property type="match status" value="1"/>
</dbReference>
<organism evidence="2 3">
    <name type="scientific">Oryza sativa subsp. indica</name>
    <name type="common">Rice</name>
    <dbReference type="NCBI Taxonomy" id="39946"/>
    <lineage>
        <taxon>Eukaryota</taxon>
        <taxon>Viridiplantae</taxon>
        <taxon>Streptophyta</taxon>
        <taxon>Embryophyta</taxon>
        <taxon>Tracheophyta</taxon>
        <taxon>Spermatophyta</taxon>
        <taxon>Magnoliopsida</taxon>
        <taxon>Liliopsida</taxon>
        <taxon>Poales</taxon>
        <taxon>Poaceae</taxon>
        <taxon>BOP clade</taxon>
        <taxon>Oryzoideae</taxon>
        <taxon>Oryzeae</taxon>
        <taxon>Oryzinae</taxon>
        <taxon>Oryza</taxon>
        <taxon>Oryza sativa</taxon>
    </lineage>
</organism>
<dbReference type="GO" id="GO:0047746">
    <property type="term" value="F:chlorophyllase activity"/>
    <property type="evidence" value="ECO:0007669"/>
    <property type="project" value="TreeGrafter"/>
</dbReference>
<dbReference type="GO" id="GO:0015996">
    <property type="term" value="P:chlorophyll catabolic process"/>
    <property type="evidence" value="ECO:0007669"/>
    <property type="project" value="UniProtKB-UniPathway"/>
</dbReference>
<feature type="signal peptide" evidence="1">
    <location>
        <begin position="1"/>
        <end position="28"/>
    </location>
</feature>
<dbReference type="SUPFAM" id="SSF53474">
    <property type="entry name" value="alpha/beta-Hydrolases"/>
    <property type="match status" value="1"/>
</dbReference>
<evidence type="ECO:0000313" key="3">
    <source>
        <dbReference type="Proteomes" id="UP000007015"/>
    </source>
</evidence>
<reference evidence="2 3" key="1">
    <citation type="journal article" date="2005" name="PLoS Biol.">
        <title>The genomes of Oryza sativa: a history of duplications.</title>
        <authorList>
            <person name="Yu J."/>
            <person name="Wang J."/>
            <person name="Lin W."/>
            <person name="Li S."/>
            <person name="Li H."/>
            <person name="Zhou J."/>
            <person name="Ni P."/>
            <person name="Dong W."/>
            <person name="Hu S."/>
            <person name="Zeng C."/>
            <person name="Zhang J."/>
            <person name="Zhang Y."/>
            <person name="Li R."/>
            <person name="Xu Z."/>
            <person name="Li S."/>
            <person name="Li X."/>
            <person name="Zheng H."/>
            <person name="Cong L."/>
            <person name="Lin L."/>
            <person name="Yin J."/>
            <person name="Geng J."/>
            <person name="Li G."/>
            <person name="Shi J."/>
            <person name="Liu J."/>
            <person name="Lv H."/>
            <person name="Li J."/>
            <person name="Wang J."/>
            <person name="Deng Y."/>
            <person name="Ran L."/>
            <person name="Shi X."/>
            <person name="Wang X."/>
            <person name="Wu Q."/>
            <person name="Li C."/>
            <person name="Ren X."/>
            <person name="Wang J."/>
            <person name="Wang X."/>
            <person name="Li D."/>
            <person name="Liu D."/>
            <person name="Zhang X."/>
            <person name="Ji Z."/>
            <person name="Zhao W."/>
            <person name="Sun Y."/>
            <person name="Zhang Z."/>
            <person name="Bao J."/>
            <person name="Han Y."/>
            <person name="Dong L."/>
            <person name="Ji J."/>
            <person name="Chen P."/>
            <person name="Wu S."/>
            <person name="Liu J."/>
            <person name="Xiao Y."/>
            <person name="Bu D."/>
            <person name="Tan J."/>
            <person name="Yang L."/>
            <person name="Ye C."/>
            <person name="Zhang J."/>
            <person name="Xu J."/>
            <person name="Zhou Y."/>
            <person name="Yu Y."/>
            <person name="Zhang B."/>
            <person name="Zhuang S."/>
            <person name="Wei H."/>
            <person name="Liu B."/>
            <person name="Lei M."/>
            <person name="Yu H."/>
            <person name="Li Y."/>
            <person name="Xu H."/>
            <person name="Wei S."/>
            <person name="He X."/>
            <person name="Fang L."/>
            <person name="Zhang Z."/>
            <person name="Zhang Y."/>
            <person name="Huang X."/>
            <person name="Su Z."/>
            <person name="Tong W."/>
            <person name="Li J."/>
            <person name="Tong Z."/>
            <person name="Li S."/>
            <person name="Ye J."/>
            <person name="Wang L."/>
            <person name="Fang L."/>
            <person name="Lei T."/>
            <person name="Chen C."/>
            <person name="Chen H."/>
            <person name="Xu Z."/>
            <person name="Li H."/>
            <person name="Huang H."/>
            <person name="Zhang F."/>
            <person name="Xu H."/>
            <person name="Li N."/>
            <person name="Zhao C."/>
            <person name="Li S."/>
            <person name="Dong L."/>
            <person name="Huang Y."/>
            <person name="Li L."/>
            <person name="Xi Y."/>
            <person name="Qi Q."/>
            <person name="Li W."/>
            <person name="Zhang B."/>
            <person name="Hu W."/>
            <person name="Zhang Y."/>
            <person name="Tian X."/>
            <person name="Jiao Y."/>
            <person name="Liang X."/>
            <person name="Jin J."/>
            <person name="Gao L."/>
            <person name="Zheng W."/>
            <person name="Hao B."/>
            <person name="Liu S."/>
            <person name="Wang W."/>
            <person name="Yuan L."/>
            <person name="Cao M."/>
            <person name="McDermott J."/>
            <person name="Samudrala R."/>
            <person name="Wang J."/>
            <person name="Wong G.K."/>
            <person name="Yang H."/>
        </authorList>
    </citation>
    <scope>NUCLEOTIDE SEQUENCE [LARGE SCALE GENOMIC DNA]</scope>
    <source>
        <strain evidence="3">cv. 93-11</strain>
    </source>
</reference>
<dbReference type="STRING" id="39946.B8BGV7"/>
<dbReference type="UniPathway" id="UPA00674"/>
<dbReference type="Pfam" id="PF07224">
    <property type="entry name" value="Chlorophyllase"/>
    <property type="match status" value="1"/>
</dbReference>
<dbReference type="AlphaFoldDB" id="B8BGV7"/>
<dbReference type="EMBL" id="CM000135">
    <property type="protein sequence ID" value="EEC66959.1"/>
    <property type="molecule type" value="Genomic_DNA"/>
</dbReference>
<feature type="chain" id="PRO_5002868220" description="Chlorophyllase" evidence="1">
    <location>
        <begin position="29"/>
        <end position="337"/>
    </location>
</feature>
<keyword evidence="3" id="KW-1185">Reference proteome</keyword>
<proteinExistence type="predicted"/>
<evidence type="ECO:0000313" key="2">
    <source>
        <dbReference type="EMBL" id="EEC66959.1"/>
    </source>
</evidence>
<dbReference type="Proteomes" id="UP000007015">
    <property type="component" value="Chromosome 10"/>
</dbReference>
<gene>
    <name evidence="2" type="ORF">OsI_33606</name>
</gene>
<dbReference type="Gene3D" id="3.40.50.1820">
    <property type="entry name" value="alpha/beta hydrolase"/>
    <property type="match status" value="1"/>
</dbReference>